<keyword evidence="1" id="KW-0805">Transcription regulation</keyword>
<dbReference type="PANTHER" id="PTHR43537">
    <property type="entry name" value="TRANSCRIPTIONAL REGULATOR, GNTR FAMILY"/>
    <property type="match status" value="1"/>
</dbReference>
<dbReference type="InterPro" id="IPR036388">
    <property type="entry name" value="WH-like_DNA-bd_sf"/>
</dbReference>
<dbReference type="AlphaFoldDB" id="A0AAU7RPQ1"/>
<dbReference type="InterPro" id="IPR000524">
    <property type="entry name" value="Tscrpt_reg_HTH_GntR"/>
</dbReference>
<keyword evidence="3" id="KW-0804">Transcription</keyword>
<dbReference type="Pfam" id="PF00392">
    <property type="entry name" value="GntR"/>
    <property type="match status" value="1"/>
</dbReference>
<dbReference type="SMART" id="SM00345">
    <property type="entry name" value="HTH_GNTR"/>
    <property type="match status" value="1"/>
</dbReference>
<evidence type="ECO:0000256" key="3">
    <source>
        <dbReference type="ARBA" id="ARBA00023163"/>
    </source>
</evidence>
<dbReference type="SUPFAM" id="SSF46785">
    <property type="entry name" value="Winged helix' DNA-binding domain"/>
    <property type="match status" value="1"/>
</dbReference>
<gene>
    <name evidence="6" type="ORF">ABM479_15315</name>
</gene>
<evidence type="ECO:0000256" key="4">
    <source>
        <dbReference type="SAM" id="MobiDB-lite"/>
    </source>
</evidence>
<dbReference type="RefSeq" id="WP_349956574.1">
    <property type="nucleotide sequence ID" value="NZ_CP157960.1"/>
</dbReference>
<sequence length="242" mass="27203">MTLFNGSPPYSEERIKMPPDASHEARSSAAIYSQLKEMVVSYAFSPSQQLQPWSLADAFKVSATPVREALIRLNAEGLVMTHPNKGFFMKPLNVAENCELYVLRSQLVKCSVEHIIDHAQTPALNWLTESWLSHLEIIREGGASAPSSLELFFEDCLRAAGSGACFEVVRGVHEKTRYLRSLFIEQESQTAVYFEILEELAYTVRERNKQAAAAKIRDELEFKLKCVPGLCDAGLIRAFRCQ</sequence>
<feature type="compositionally biased region" description="Basic and acidic residues" evidence="4">
    <location>
        <begin position="11"/>
        <end position="22"/>
    </location>
</feature>
<evidence type="ECO:0000313" key="6">
    <source>
        <dbReference type="EMBL" id="XBT92151.1"/>
    </source>
</evidence>
<dbReference type="InterPro" id="IPR036390">
    <property type="entry name" value="WH_DNA-bd_sf"/>
</dbReference>
<name>A0AAU7RPQ1_9HYPH</name>
<dbReference type="Gene3D" id="1.10.10.10">
    <property type="entry name" value="Winged helix-like DNA-binding domain superfamily/Winged helix DNA-binding domain"/>
    <property type="match status" value="1"/>
</dbReference>
<proteinExistence type="predicted"/>
<dbReference type="PROSITE" id="PS50949">
    <property type="entry name" value="HTH_GNTR"/>
    <property type="match status" value="1"/>
</dbReference>
<reference evidence="6" key="1">
    <citation type="submission" date="2024-06" db="EMBL/GenBank/DDBJ databases">
        <authorList>
            <person name="Li T."/>
            <person name="Gao R."/>
        </authorList>
    </citation>
    <scope>NUCLEOTIDE SEQUENCE</scope>
    <source>
        <strain evidence="6">ZPR3</strain>
    </source>
</reference>
<evidence type="ECO:0000256" key="1">
    <source>
        <dbReference type="ARBA" id="ARBA00023015"/>
    </source>
</evidence>
<dbReference type="GO" id="GO:0003700">
    <property type="term" value="F:DNA-binding transcription factor activity"/>
    <property type="evidence" value="ECO:0007669"/>
    <property type="project" value="InterPro"/>
</dbReference>
<feature type="region of interest" description="Disordered" evidence="4">
    <location>
        <begin position="1"/>
        <end position="22"/>
    </location>
</feature>
<dbReference type="EMBL" id="CP157960">
    <property type="protein sequence ID" value="XBT92151.1"/>
    <property type="molecule type" value="Genomic_DNA"/>
</dbReference>
<accession>A0AAU7RPQ1</accession>
<feature type="domain" description="HTH gntR-type" evidence="5">
    <location>
        <begin position="25"/>
        <end position="92"/>
    </location>
</feature>
<evidence type="ECO:0000259" key="5">
    <source>
        <dbReference type="PROSITE" id="PS50949"/>
    </source>
</evidence>
<organism evidence="6">
    <name type="scientific">Rhizobium sp. ZPR3</name>
    <dbReference type="NCBI Taxonomy" id="3158967"/>
    <lineage>
        <taxon>Bacteria</taxon>
        <taxon>Pseudomonadati</taxon>
        <taxon>Pseudomonadota</taxon>
        <taxon>Alphaproteobacteria</taxon>
        <taxon>Hyphomicrobiales</taxon>
        <taxon>Rhizobiaceae</taxon>
        <taxon>Rhizobium/Agrobacterium group</taxon>
        <taxon>Rhizobium</taxon>
    </lineage>
</organism>
<protein>
    <submittedName>
        <fullName evidence="6">GntR family transcriptional regulator</fullName>
    </submittedName>
</protein>
<dbReference type="GO" id="GO:0003677">
    <property type="term" value="F:DNA binding"/>
    <property type="evidence" value="ECO:0007669"/>
    <property type="project" value="UniProtKB-KW"/>
</dbReference>
<keyword evidence="2" id="KW-0238">DNA-binding</keyword>
<dbReference type="PANTHER" id="PTHR43537:SF45">
    <property type="entry name" value="GNTR FAMILY REGULATORY PROTEIN"/>
    <property type="match status" value="1"/>
</dbReference>
<evidence type="ECO:0000256" key="2">
    <source>
        <dbReference type="ARBA" id="ARBA00023125"/>
    </source>
</evidence>